<name>A0ABU7FYD4_9ACTN</name>
<sequence length="39" mass="4713">MIDKFAKDNLHERLRRDREALLWKLDGLSEYDARRPLTA</sequence>
<protein>
    <submittedName>
        <fullName evidence="1">Type I restriction endonuclease subunit M</fullName>
    </submittedName>
</protein>
<proteinExistence type="predicted"/>
<accession>A0ABU7FYD4</accession>
<keyword evidence="1" id="KW-0255">Endonuclease</keyword>
<keyword evidence="2" id="KW-1185">Reference proteome</keyword>
<organism evidence="1 2">
    <name type="scientific">Streptomyces chiangmaiensis</name>
    <dbReference type="NCBI Taxonomy" id="766497"/>
    <lineage>
        <taxon>Bacteria</taxon>
        <taxon>Bacillati</taxon>
        <taxon>Actinomycetota</taxon>
        <taxon>Actinomycetes</taxon>
        <taxon>Kitasatosporales</taxon>
        <taxon>Streptomycetaceae</taxon>
        <taxon>Streptomyces</taxon>
    </lineage>
</organism>
<keyword evidence="1" id="KW-0378">Hydrolase</keyword>
<keyword evidence="1" id="KW-0540">Nuclease</keyword>
<evidence type="ECO:0000313" key="1">
    <source>
        <dbReference type="EMBL" id="MED7828848.1"/>
    </source>
</evidence>
<dbReference type="GO" id="GO:0004519">
    <property type="term" value="F:endonuclease activity"/>
    <property type="evidence" value="ECO:0007669"/>
    <property type="project" value="UniProtKB-KW"/>
</dbReference>
<dbReference type="EMBL" id="JAYWVC010000530">
    <property type="protein sequence ID" value="MED7828848.1"/>
    <property type="molecule type" value="Genomic_DNA"/>
</dbReference>
<dbReference type="Proteomes" id="UP001333996">
    <property type="component" value="Unassembled WGS sequence"/>
</dbReference>
<reference evidence="1" key="1">
    <citation type="submission" date="2024-01" db="EMBL/GenBank/DDBJ databases">
        <title>First draft genome sequence data of TA4-1, the type strain of Gram-positive actinobacterium Streptomyces chiangmaiensis.</title>
        <authorList>
            <person name="Yasawong M."/>
            <person name="Nantapong N."/>
        </authorList>
    </citation>
    <scope>NUCLEOTIDE SEQUENCE</scope>
    <source>
        <strain evidence="1">TA4-1</strain>
    </source>
</reference>
<comment type="caution">
    <text evidence="1">The sequence shown here is derived from an EMBL/GenBank/DDBJ whole genome shotgun (WGS) entry which is preliminary data.</text>
</comment>
<gene>
    <name evidence="1" type="ORF">VXC91_45275</name>
</gene>
<evidence type="ECO:0000313" key="2">
    <source>
        <dbReference type="Proteomes" id="UP001333996"/>
    </source>
</evidence>
<feature type="non-terminal residue" evidence="1">
    <location>
        <position position="39"/>
    </location>
</feature>